<evidence type="ECO:0000313" key="2">
    <source>
        <dbReference type="EMBL" id="GEY99091.1"/>
    </source>
</evidence>
<sequence>MEMEMKNSEFDLKNGMSKTPIDHSVNGSRTKVASKSHSTKKAPFLYWSYAENWAPEYGNVVLSKWSIKRSKVQKLITLLEQPDNSITRCSLLNRKHFGFAICISHSETTMARMLVGNKCDLDNIRAVSVEDGKNLAEKQGLFFMETSALDSTNVKTAFEMVIKDIYNNAYIQELESSRIKLTHPELELKRARQQVELRVWKILYADVLQRNEDGNILKGTTLFLLRVITSFYILKAISMGGSNMYNHCFGVSIFGMTRGEE</sequence>
<dbReference type="SMART" id="SM00173">
    <property type="entry name" value="RAS"/>
    <property type="match status" value="1"/>
</dbReference>
<dbReference type="Gene3D" id="3.40.50.300">
    <property type="entry name" value="P-loop containing nucleotide triphosphate hydrolases"/>
    <property type="match status" value="1"/>
</dbReference>
<dbReference type="EMBL" id="BKCJ010229660">
    <property type="protein sequence ID" value="GEY99091.1"/>
    <property type="molecule type" value="Genomic_DNA"/>
</dbReference>
<dbReference type="InterPro" id="IPR001806">
    <property type="entry name" value="Small_GTPase"/>
</dbReference>
<dbReference type="SMART" id="SM00175">
    <property type="entry name" value="RAB"/>
    <property type="match status" value="1"/>
</dbReference>
<dbReference type="GO" id="GO:0003924">
    <property type="term" value="F:GTPase activity"/>
    <property type="evidence" value="ECO:0007669"/>
    <property type="project" value="InterPro"/>
</dbReference>
<comment type="caution">
    <text evidence="2">The sequence shown here is derived from an EMBL/GenBank/DDBJ whole genome shotgun (WGS) entry which is preliminary data.</text>
</comment>
<gene>
    <name evidence="2" type="ORF">Tci_471065</name>
</gene>
<feature type="compositionally biased region" description="Basic and acidic residues" evidence="1">
    <location>
        <begin position="1"/>
        <end position="12"/>
    </location>
</feature>
<dbReference type="SUPFAM" id="SSF52540">
    <property type="entry name" value="P-loop containing nucleoside triphosphate hydrolases"/>
    <property type="match status" value="1"/>
</dbReference>
<feature type="region of interest" description="Disordered" evidence="1">
    <location>
        <begin position="1"/>
        <end position="33"/>
    </location>
</feature>
<dbReference type="InterPro" id="IPR050209">
    <property type="entry name" value="Rab_GTPases_membrane_traffic"/>
</dbReference>
<dbReference type="PRINTS" id="PR00449">
    <property type="entry name" value="RASTRNSFRMNG"/>
</dbReference>
<evidence type="ECO:0000256" key="1">
    <source>
        <dbReference type="SAM" id="MobiDB-lite"/>
    </source>
</evidence>
<proteinExistence type="predicted"/>
<dbReference type="AlphaFoldDB" id="A0A699I1Q8"/>
<dbReference type="Pfam" id="PF00071">
    <property type="entry name" value="Ras"/>
    <property type="match status" value="1"/>
</dbReference>
<dbReference type="PANTHER" id="PTHR47979">
    <property type="entry name" value="DRAB11-RELATED"/>
    <property type="match status" value="1"/>
</dbReference>
<organism evidence="2">
    <name type="scientific">Tanacetum cinerariifolium</name>
    <name type="common">Dalmatian daisy</name>
    <name type="synonym">Chrysanthemum cinerariifolium</name>
    <dbReference type="NCBI Taxonomy" id="118510"/>
    <lineage>
        <taxon>Eukaryota</taxon>
        <taxon>Viridiplantae</taxon>
        <taxon>Streptophyta</taxon>
        <taxon>Embryophyta</taxon>
        <taxon>Tracheophyta</taxon>
        <taxon>Spermatophyta</taxon>
        <taxon>Magnoliopsida</taxon>
        <taxon>eudicotyledons</taxon>
        <taxon>Gunneridae</taxon>
        <taxon>Pentapetalae</taxon>
        <taxon>asterids</taxon>
        <taxon>campanulids</taxon>
        <taxon>Asterales</taxon>
        <taxon>Asteraceae</taxon>
        <taxon>Asteroideae</taxon>
        <taxon>Anthemideae</taxon>
        <taxon>Anthemidinae</taxon>
        <taxon>Tanacetum</taxon>
    </lineage>
</organism>
<name>A0A699I1Q8_TANCI</name>
<dbReference type="GO" id="GO:0005525">
    <property type="term" value="F:GTP binding"/>
    <property type="evidence" value="ECO:0007669"/>
    <property type="project" value="InterPro"/>
</dbReference>
<dbReference type="InterPro" id="IPR027417">
    <property type="entry name" value="P-loop_NTPase"/>
</dbReference>
<reference evidence="2" key="1">
    <citation type="journal article" date="2019" name="Sci. Rep.">
        <title>Draft genome of Tanacetum cinerariifolium, the natural source of mosquito coil.</title>
        <authorList>
            <person name="Yamashiro T."/>
            <person name="Shiraishi A."/>
            <person name="Satake H."/>
            <person name="Nakayama K."/>
        </authorList>
    </citation>
    <scope>NUCLEOTIDE SEQUENCE</scope>
</reference>
<dbReference type="PROSITE" id="PS51419">
    <property type="entry name" value="RAB"/>
    <property type="match status" value="1"/>
</dbReference>
<protein>
    <submittedName>
        <fullName evidence="2">Ras-related protein RABA5c-like</fullName>
    </submittedName>
</protein>
<accession>A0A699I1Q8</accession>